<dbReference type="Proteomes" id="UP001391051">
    <property type="component" value="Unassembled WGS sequence"/>
</dbReference>
<protein>
    <submittedName>
        <fullName evidence="2">Uncharacterized protein</fullName>
    </submittedName>
</protein>
<proteinExistence type="predicted"/>
<evidence type="ECO:0000256" key="1">
    <source>
        <dbReference type="SAM" id="MobiDB-lite"/>
    </source>
</evidence>
<dbReference type="RefSeq" id="XP_066705220.1">
    <property type="nucleotide sequence ID" value="XM_066836327.1"/>
</dbReference>
<evidence type="ECO:0000313" key="2">
    <source>
        <dbReference type="EMBL" id="KAK7965828.1"/>
    </source>
</evidence>
<keyword evidence="3" id="KW-1185">Reference proteome</keyword>
<organism evidence="2 3">
    <name type="scientific">Apiospora aurea</name>
    <dbReference type="NCBI Taxonomy" id="335848"/>
    <lineage>
        <taxon>Eukaryota</taxon>
        <taxon>Fungi</taxon>
        <taxon>Dikarya</taxon>
        <taxon>Ascomycota</taxon>
        <taxon>Pezizomycotina</taxon>
        <taxon>Sordariomycetes</taxon>
        <taxon>Xylariomycetidae</taxon>
        <taxon>Amphisphaeriales</taxon>
        <taxon>Apiosporaceae</taxon>
        <taxon>Apiospora</taxon>
    </lineage>
</organism>
<feature type="region of interest" description="Disordered" evidence="1">
    <location>
        <begin position="1"/>
        <end position="66"/>
    </location>
</feature>
<dbReference type="PANTHER" id="PTHR37848:SF1">
    <property type="entry name" value="SUN DOMAIN-CONTAINING PROTEIN"/>
    <property type="match status" value="1"/>
</dbReference>
<accession>A0ABR1QT61</accession>
<dbReference type="PANTHER" id="PTHR37848">
    <property type="entry name" value="EXPRESSED PROTEIN"/>
    <property type="match status" value="1"/>
</dbReference>
<evidence type="ECO:0000313" key="3">
    <source>
        <dbReference type="Proteomes" id="UP001391051"/>
    </source>
</evidence>
<reference evidence="2 3" key="1">
    <citation type="submission" date="2023-01" db="EMBL/GenBank/DDBJ databases">
        <title>Analysis of 21 Apiospora genomes using comparative genomics revels a genus with tremendous synthesis potential of carbohydrate active enzymes and secondary metabolites.</title>
        <authorList>
            <person name="Sorensen T."/>
        </authorList>
    </citation>
    <scope>NUCLEOTIDE SEQUENCE [LARGE SCALE GENOMIC DNA]</scope>
    <source>
        <strain evidence="2 3">CBS 24483</strain>
    </source>
</reference>
<name>A0ABR1QT61_9PEZI</name>
<dbReference type="EMBL" id="JAQQWE010000001">
    <property type="protein sequence ID" value="KAK7965828.1"/>
    <property type="molecule type" value="Genomic_DNA"/>
</dbReference>
<sequence length="354" mass="40182">MAEEPHRDPGPGQPASRPQDDIDIDNDPRLRPDSPDIVTFLYSNEVSENGGESSPSESLDAPFLPASVPGAAGPAFSADTSDPSVSWCRPYRKKKGVLCYADKRLESPDTLKQHIRHWATTPPPPAPGDYGLAYKGGYAMGTANRIWWHDTHMSEKCIRQRKKKHQNGVNPHPSTLMEWCRRFCADESHLKRASIRFEMTDFNKTLVRQKITTLMRELLYKGRVNVEVLPEECNNQLNVYNDTHINRGRMRGLDKFLVGTTGRWVSSLPHARSATNYFGQVVVRWPFSRMVANGRDREYVSVSEEKFFEDWAPAIRETALHRRLITLTKADMLSYHQMPPSAGRLAGWGGIDDY</sequence>
<gene>
    <name evidence="2" type="ORF">PG986_000105</name>
</gene>
<comment type="caution">
    <text evidence="2">The sequence shown here is derived from an EMBL/GenBank/DDBJ whole genome shotgun (WGS) entry which is preliminary data.</text>
</comment>
<feature type="compositionally biased region" description="Low complexity" evidence="1">
    <location>
        <begin position="43"/>
        <end position="58"/>
    </location>
</feature>
<dbReference type="GeneID" id="92069389"/>